<comment type="caution">
    <text evidence="2">Lacks conserved residue(s) required for the propagation of feature annotation.</text>
</comment>
<dbReference type="InterPro" id="IPR050218">
    <property type="entry name" value="LptD"/>
</dbReference>
<comment type="function">
    <text evidence="2">Together with LptE, is involved in the assembly of lipopolysaccharide (LPS) at the surface of the outer membrane.</text>
</comment>
<dbReference type="PANTHER" id="PTHR30189:SF1">
    <property type="entry name" value="LPS-ASSEMBLY PROTEIN LPTD"/>
    <property type="match status" value="1"/>
</dbReference>
<evidence type="ECO:0000256" key="1">
    <source>
        <dbReference type="ARBA" id="ARBA00023237"/>
    </source>
</evidence>
<dbReference type="Proteomes" id="UP000659697">
    <property type="component" value="Unassembled WGS sequence"/>
</dbReference>
<evidence type="ECO:0000256" key="2">
    <source>
        <dbReference type="HAMAP-Rule" id="MF_01411"/>
    </source>
</evidence>
<comment type="caution">
    <text evidence="4">The sequence shown here is derived from an EMBL/GenBank/DDBJ whole genome shotgun (WGS) entry which is preliminary data.</text>
</comment>
<feature type="domain" description="LptD C-terminal" evidence="3">
    <location>
        <begin position="291"/>
        <end position="658"/>
    </location>
</feature>
<name>A0ABQ3KWH5_9ALTE</name>
<keyword evidence="2" id="KW-0472">Membrane</keyword>
<dbReference type="Pfam" id="PF04453">
    <property type="entry name" value="LptD"/>
    <property type="match status" value="1"/>
</dbReference>
<comment type="subcellular location">
    <subcellularLocation>
        <location evidence="2">Cell outer membrane</location>
    </subcellularLocation>
</comment>
<dbReference type="RefSeq" id="WP_189429902.1">
    <property type="nucleotide sequence ID" value="NZ_BNAO01000001.1"/>
</dbReference>
<comment type="subunit">
    <text evidence="2">Component of the lipopolysaccharide transport and assembly complex. Interacts with LptE and LptA.</text>
</comment>
<dbReference type="EMBL" id="BNAO01000001">
    <property type="protein sequence ID" value="GHG61240.1"/>
    <property type="molecule type" value="Genomic_DNA"/>
</dbReference>
<comment type="similarity">
    <text evidence="2">Belongs to the LptD family.</text>
</comment>
<accession>A0ABQ3KWH5</accession>
<proteinExistence type="inferred from homology"/>
<gene>
    <name evidence="2 4" type="primary">lptD</name>
    <name evidence="4" type="ORF">GCM10010919_05440</name>
</gene>
<sequence length="754" mass="86352" precursor="true">MKRGLSLAGLIWAAMGSMQVRADQIPIQTCYQPMTLPEVLKDLDSNDQRIRIFSDDVVLQGSQQATFSGQVQILHRDTLLQAPNARYNPEQQNLVADGGIEYFSNALHVSSRFLKADLANNQATLGQAKYQFVAQAGRGEAAALTASEQALSLDQALFTTCPEQDNSWALHAEHINIAADSGWGEAHHAVFKIKDIPVFYLPYLTFPVDDQRKTGVLIPKVGSSQRLGVELEVPYYINLAENYDLTLSPRYMSKRGTQLKSQFRYLTEQHQGLMQLEYLPNDNDKPSGFGERYLGHLTHRSDFSSNWRGYIDFTDVSDDAYLTELGSDYNNQSDTQLYREASLSYFGEQVHSHLKVQGFEILGNYNKAYQALPQLSFASAKPIALGDKLQASWYSQYAHFKNEQAFYTATDRLHLEPTLRVPFITPAFEMTAETSLLYTYYQQQSLSSLTTEQSEISRALPKLRLHARINLEREYDWFGEQALQTFEPQVQYLYIPYRDQSNIGLYDTTRLQDDYYGLFRQNRFSGLDRINEANQLTVGWTTRFYDNTENELFRFSLGQIFFLKEPELTDDLLTQNLTSTESMLASEMVWHWYRRWYVSSALQYDIDSKRLVKSNASVDYRGSENTLLQLNHRYSRAVSGVEIQQLGLIGAIPIKQNWQLIASYYRDVANHRMIDANLGLQYESCCWAVRLVARRQVRADFEVALDNLNQLARLDSGFSLQFVFKGFGDKAGFGVSDMLSNGIFSYRRPYLLTN</sequence>
<evidence type="ECO:0000313" key="5">
    <source>
        <dbReference type="Proteomes" id="UP000659697"/>
    </source>
</evidence>
<reference evidence="5" key="1">
    <citation type="journal article" date="2019" name="Int. J. Syst. Evol. Microbiol.">
        <title>The Global Catalogue of Microorganisms (GCM) 10K type strain sequencing project: providing services to taxonomists for standard genome sequencing and annotation.</title>
        <authorList>
            <consortium name="The Broad Institute Genomics Platform"/>
            <consortium name="The Broad Institute Genome Sequencing Center for Infectious Disease"/>
            <person name="Wu L."/>
            <person name="Ma J."/>
        </authorList>
    </citation>
    <scope>NUCLEOTIDE SEQUENCE [LARGE SCALE GENOMIC DNA]</scope>
    <source>
        <strain evidence="5">CGMCC 1.7003</strain>
    </source>
</reference>
<keyword evidence="2" id="KW-0732">Signal</keyword>
<keyword evidence="5" id="KW-1185">Reference proteome</keyword>
<evidence type="ECO:0000313" key="4">
    <source>
        <dbReference type="EMBL" id="GHG61240.1"/>
    </source>
</evidence>
<feature type="signal peptide" evidence="2">
    <location>
        <begin position="1"/>
        <end position="22"/>
    </location>
</feature>
<dbReference type="InterPro" id="IPR007543">
    <property type="entry name" value="LptD_C"/>
</dbReference>
<feature type="chain" id="PRO_5044927668" description="LPS-assembly protein LptD" evidence="2">
    <location>
        <begin position="23"/>
        <end position="754"/>
    </location>
</feature>
<dbReference type="PANTHER" id="PTHR30189">
    <property type="entry name" value="LPS-ASSEMBLY PROTEIN"/>
    <property type="match status" value="1"/>
</dbReference>
<evidence type="ECO:0000259" key="3">
    <source>
        <dbReference type="Pfam" id="PF04453"/>
    </source>
</evidence>
<dbReference type="HAMAP" id="MF_01411">
    <property type="entry name" value="LPS_assembly_LptD"/>
    <property type="match status" value="1"/>
</dbReference>
<keyword evidence="1 2" id="KW-0998">Cell outer membrane</keyword>
<protein>
    <recommendedName>
        <fullName evidence="2">LPS-assembly protein LptD</fullName>
    </recommendedName>
</protein>
<dbReference type="InterPro" id="IPR020889">
    <property type="entry name" value="LipoPS_assembly_LptD"/>
</dbReference>
<organism evidence="4 5">
    <name type="scientific">Alishewanella longhuensis</name>
    <dbReference type="NCBI Taxonomy" id="1091037"/>
    <lineage>
        <taxon>Bacteria</taxon>
        <taxon>Pseudomonadati</taxon>
        <taxon>Pseudomonadota</taxon>
        <taxon>Gammaproteobacteria</taxon>
        <taxon>Alteromonadales</taxon>
        <taxon>Alteromonadaceae</taxon>
        <taxon>Alishewanella</taxon>
    </lineage>
</organism>